<dbReference type="CDD" id="cd04651">
    <property type="entry name" value="LbH_G1P_AT_C"/>
    <property type="match status" value="1"/>
</dbReference>
<sequence length="377" mass="42363">MKIDKYSAILGNAVGYHDMGKLTENRPLASLPFDGKYRLLDFQLSSLANAGIRSVYGIFRGQNIRSIFDHIRSGREWGLNTLLSHYFLGFYENDDQTHISDSDYYGQILTYLKRANSDQTVYMSSDILCNINLQQVIHLHNVNHQEVTVVYKKVPKDHISEANEILQIDETDHVTGKLDLANVQEPVPMSADIFVVNTPWLIEQLEKEAKQERPRKIRYLLRDLLVEAGALAFEHTGYLSNISSVKSYYDANMDMLDSQKFYALFYSNQKVYTKVKNEEASYFAPSSDVKRSQLASGSIIKGSVQHSIVSRSCYIDENAKVSDSVIFPKVKIGQGAVLEHVIVDKTVTVPAGVTLRGSADNPLVIGKGQEVTGDIIQ</sequence>
<dbReference type="EMBL" id="UHFA01000002">
    <property type="protein sequence ID" value="SUN36196.1"/>
    <property type="molecule type" value="Genomic_DNA"/>
</dbReference>
<dbReference type="Gene3D" id="3.90.550.10">
    <property type="entry name" value="Spore Coat Polysaccharide Biosynthesis Protein SpsA, Chain A"/>
    <property type="match status" value="1"/>
</dbReference>
<dbReference type="InterPro" id="IPR056818">
    <property type="entry name" value="GlmU/GlgC-like_hexapep"/>
</dbReference>
<dbReference type="AlphaFoldDB" id="A0A380JDM7"/>
<dbReference type="Proteomes" id="UP000254082">
    <property type="component" value="Unassembled WGS sequence"/>
</dbReference>
<dbReference type="RefSeq" id="WP_003000320.1">
    <property type="nucleotide sequence ID" value="NZ_UHFA01000002.1"/>
</dbReference>
<dbReference type="SUPFAM" id="SSF51161">
    <property type="entry name" value="Trimeric LpxA-like enzymes"/>
    <property type="match status" value="1"/>
</dbReference>
<evidence type="ECO:0000259" key="3">
    <source>
        <dbReference type="Pfam" id="PF00483"/>
    </source>
</evidence>
<dbReference type="EC" id="2.7.7.27" evidence="5"/>
<dbReference type="InterPro" id="IPR005835">
    <property type="entry name" value="NTP_transferase_dom"/>
</dbReference>
<evidence type="ECO:0000256" key="2">
    <source>
        <dbReference type="ARBA" id="ARBA00023056"/>
    </source>
</evidence>
<dbReference type="Pfam" id="PF00483">
    <property type="entry name" value="NTP_transferase"/>
    <property type="match status" value="1"/>
</dbReference>
<feature type="domain" description="Nucleotidyl transferase" evidence="3">
    <location>
        <begin position="22"/>
        <end position="256"/>
    </location>
</feature>
<dbReference type="SUPFAM" id="SSF53448">
    <property type="entry name" value="Nucleotide-diphospho-sugar transferases"/>
    <property type="match status" value="1"/>
</dbReference>
<evidence type="ECO:0000313" key="5">
    <source>
        <dbReference type="EMBL" id="SUN36196.1"/>
    </source>
</evidence>
<organism evidence="5 6">
    <name type="scientific">Streptococcus downei MFe28</name>
    <dbReference type="NCBI Taxonomy" id="764290"/>
    <lineage>
        <taxon>Bacteria</taxon>
        <taxon>Bacillati</taxon>
        <taxon>Bacillota</taxon>
        <taxon>Bacilli</taxon>
        <taxon>Lactobacillales</taxon>
        <taxon>Streptococcaceae</taxon>
        <taxon>Streptococcus</taxon>
    </lineage>
</organism>
<evidence type="ECO:0000256" key="1">
    <source>
        <dbReference type="ARBA" id="ARBA00010443"/>
    </source>
</evidence>
<reference evidence="5 6" key="1">
    <citation type="submission" date="2018-06" db="EMBL/GenBank/DDBJ databases">
        <authorList>
            <consortium name="Pathogen Informatics"/>
            <person name="Doyle S."/>
        </authorList>
    </citation>
    <scope>NUCLEOTIDE SEQUENCE [LARGE SCALE GENOMIC DNA]</scope>
    <source>
        <strain evidence="6">NCTC 11391</strain>
    </source>
</reference>
<dbReference type="PANTHER" id="PTHR43523">
    <property type="entry name" value="GLUCOSE-1-PHOSPHATE ADENYLYLTRANSFERASE-RELATED"/>
    <property type="match status" value="1"/>
</dbReference>
<evidence type="ECO:0000313" key="6">
    <source>
        <dbReference type="Proteomes" id="UP000254082"/>
    </source>
</evidence>
<dbReference type="Gene3D" id="2.160.10.10">
    <property type="entry name" value="Hexapeptide repeat proteins"/>
    <property type="match status" value="1"/>
</dbReference>
<keyword evidence="6" id="KW-1185">Reference proteome</keyword>
<gene>
    <name evidence="5" type="primary">glgD</name>
    <name evidence="5" type="ORF">NCTC11391_01240</name>
</gene>
<dbReference type="NCBIfam" id="TIGR02092">
    <property type="entry name" value="glgD"/>
    <property type="match status" value="1"/>
</dbReference>
<dbReference type="InterPro" id="IPR029044">
    <property type="entry name" value="Nucleotide-diphossugar_trans"/>
</dbReference>
<comment type="similarity">
    <text evidence="1">Belongs to the bacterial/plant glucose-1-phosphate adenylyltransferase family.</text>
</comment>
<dbReference type="InterPro" id="IPR011832">
    <property type="entry name" value="GlgDAde_trans"/>
</dbReference>
<dbReference type="Pfam" id="PF24894">
    <property type="entry name" value="Hexapep_GlmU"/>
    <property type="match status" value="1"/>
</dbReference>
<dbReference type="OrthoDB" id="9801810at2"/>
<protein>
    <submittedName>
        <fullName evidence="5">Glucose-1-phosphate adenylyltransferase</fullName>
        <ecNumber evidence="5">2.7.7.27</ecNumber>
    </submittedName>
</protein>
<keyword evidence="5" id="KW-0808">Transferase</keyword>
<dbReference type="GO" id="GO:0005978">
    <property type="term" value="P:glycogen biosynthetic process"/>
    <property type="evidence" value="ECO:0007669"/>
    <property type="project" value="UniProtKB-KW"/>
</dbReference>
<name>A0A380JDM7_STRDO</name>
<dbReference type="InterPro" id="IPR011004">
    <property type="entry name" value="Trimer_LpxA-like_sf"/>
</dbReference>
<keyword evidence="5" id="KW-0548">Nucleotidyltransferase</keyword>
<evidence type="ECO:0000259" key="4">
    <source>
        <dbReference type="Pfam" id="PF24894"/>
    </source>
</evidence>
<feature type="domain" description="Glucose-1-phosphate adenylyltransferase/Bifunctional protein GlmU-like C-terminal hexapeptide" evidence="4">
    <location>
        <begin position="289"/>
        <end position="354"/>
    </location>
</feature>
<dbReference type="PANTHER" id="PTHR43523:SF6">
    <property type="entry name" value="GLYCOGEN BIOSYNTHESIS PROTEIN GLGD"/>
    <property type="match status" value="1"/>
</dbReference>
<dbReference type="GO" id="GO:0008878">
    <property type="term" value="F:glucose-1-phosphate adenylyltransferase activity"/>
    <property type="evidence" value="ECO:0007669"/>
    <property type="project" value="UniProtKB-EC"/>
</dbReference>
<accession>A0A380JDM7</accession>
<dbReference type="InterPro" id="IPR011831">
    <property type="entry name" value="ADP-Glc_PPase"/>
</dbReference>
<proteinExistence type="inferred from homology"/>
<keyword evidence="2" id="KW-0320">Glycogen biosynthesis</keyword>